<dbReference type="InterPro" id="IPR000630">
    <property type="entry name" value="Ribosomal_uS8"/>
</dbReference>
<evidence type="ECO:0000256" key="3">
    <source>
        <dbReference type="ARBA" id="ARBA00023274"/>
    </source>
</evidence>
<dbReference type="AlphaFoldDB" id="A0A4Z1SYJ5"/>
<dbReference type="InterPro" id="IPR035987">
    <property type="entry name" value="Ribosomal_uS8_sf"/>
</dbReference>
<keyword evidence="3" id="KW-0687">Ribonucleoprotein</keyword>
<gene>
    <name evidence="4" type="ORF">GMRT_12293</name>
</gene>
<keyword evidence="5" id="KW-1185">Reference proteome</keyword>
<dbReference type="GO" id="GO:0006412">
    <property type="term" value="P:translation"/>
    <property type="evidence" value="ECO:0007669"/>
    <property type="project" value="InterPro"/>
</dbReference>
<dbReference type="FunFam" id="3.30.1370.30:FF:000001">
    <property type="entry name" value="40S ribosomal protein S15a"/>
    <property type="match status" value="1"/>
</dbReference>
<dbReference type="GO" id="GO:0005840">
    <property type="term" value="C:ribosome"/>
    <property type="evidence" value="ECO:0007669"/>
    <property type="project" value="UniProtKB-KW"/>
</dbReference>
<dbReference type="OrthoDB" id="10250260at2759"/>
<protein>
    <submittedName>
        <fullName evidence="4">Ribosomal protein S15A</fullName>
    </submittedName>
</protein>
<name>A0A4Z1SYJ5_GIAMU</name>
<dbReference type="SUPFAM" id="SSF56047">
    <property type="entry name" value="Ribosomal protein S8"/>
    <property type="match status" value="1"/>
</dbReference>
<organism evidence="4 5">
    <name type="scientific">Giardia muris</name>
    <dbReference type="NCBI Taxonomy" id="5742"/>
    <lineage>
        <taxon>Eukaryota</taxon>
        <taxon>Metamonada</taxon>
        <taxon>Diplomonadida</taxon>
        <taxon>Hexamitidae</taxon>
        <taxon>Giardiinae</taxon>
        <taxon>Giardia</taxon>
    </lineage>
</organism>
<dbReference type="VEuPathDB" id="GiardiaDB:GMRT_12293"/>
<dbReference type="Pfam" id="PF00410">
    <property type="entry name" value="Ribosomal_S8"/>
    <property type="match status" value="1"/>
</dbReference>
<proteinExistence type="inferred from homology"/>
<dbReference type="GO" id="GO:0003735">
    <property type="term" value="F:structural constituent of ribosome"/>
    <property type="evidence" value="ECO:0007669"/>
    <property type="project" value="InterPro"/>
</dbReference>
<dbReference type="FunFam" id="3.30.1490.10:FF:000002">
    <property type="entry name" value="40S ribosomal protein S15a"/>
    <property type="match status" value="1"/>
</dbReference>
<keyword evidence="2 4" id="KW-0689">Ribosomal protein</keyword>
<reference evidence="4 5" key="1">
    <citation type="submission" date="2019-05" db="EMBL/GenBank/DDBJ databases">
        <title>The compact genome of Giardia muris reveals important steps in the evolution of intestinal protozoan parasites.</title>
        <authorList>
            <person name="Xu F."/>
            <person name="Jimenez-Gonzalez A."/>
            <person name="Einarsson E."/>
            <person name="Astvaldsson A."/>
            <person name="Peirasmaki D."/>
            <person name="Eckmann L."/>
            <person name="Andersson J.O."/>
            <person name="Svard S.G."/>
            <person name="Jerlstrom-Hultqvist J."/>
        </authorList>
    </citation>
    <scope>NUCLEOTIDE SEQUENCE [LARGE SCALE GENOMIC DNA]</scope>
    <source>
        <strain evidence="4 5">Roberts-Thomson</strain>
    </source>
</reference>
<comment type="similarity">
    <text evidence="1">Belongs to the universal ribosomal protein uS8 family.</text>
</comment>
<evidence type="ECO:0000313" key="5">
    <source>
        <dbReference type="Proteomes" id="UP000315496"/>
    </source>
</evidence>
<dbReference type="PANTHER" id="PTHR11758">
    <property type="entry name" value="40S RIBOSOMAL PROTEIN S15A"/>
    <property type="match status" value="1"/>
</dbReference>
<dbReference type="Gene3D" id="3.30.1490.10">
    <property type="match status" value="1"/>
</dbReference>
<dbReference type="EMBL" id="VDLU01000001">
    <property type="protein sequence ID" value="TNJ30550.1"/>
    <property type="molecule type" value="Genomic_DNA"/>
</dbReference>
<evidence type="ECO:0000256" key="2">
    <source>
        <dbReference type="ARBA" id="ARBA00022980"/>
    </source>
</evidence>
<dbReference type="Proteomes" id="UP000315496">
    <property type="component" value="Chromosome 1"/>
</dbReference>
<sequence length="130" mass="14667">MVRMDVLRDALKSICNAQRVGKKQVVLRPSSKVVVRFLHLMQQNGYIGDFAIVDNHCSDKIVVNLIGRLNKAGVISPRFDVQLADLEKWVVNLLPSRLFGHIILSTSQGIMDHVEAQHRQIGGKIIGYFY</sequence>
<dbReference type="GO" id="GO:1990904">
    <property type="term" value="C:ribonucleoprotein complex"/>
    <property type="evidence" value="ECO:0007669"/>
    <property type="project" value="UniProtKB-KW"/>
</dbReference>
<dbReference type="NCBIfam" id="NF003115">
    <property type="entry name" value="PRK04034.1"/>
    <property type="match status" value="1"/>
</dbReference>
<evidence type="ECO:0000313" key="4">
    <source>
        <dbReference type="EMBL" id="TNJ30550.1"/>
    </source>
</evidence>
<evidence type="ECO:0000256" key="1">
    <source>
        <dbReference type="ARBA" id="ARBA00006471"/>
    </source>
</evidence>
<dbReference type="Gene3D" id="3.30.1370.30">
    <property type="match status" value="1"/>
</dbReference>
<comment type="caution">
    <text evidence="4">The sequence shown here is derived from an EMBL/GenBank/DDBJ whole genome shotgun (WGS) entry which is preliminary data.</text>
</comment>
<accession>A0A4Z1SYJ5</accession>